<keyword evidence="12 18" id="KW-1133">Transmembrane helix</keyword>
<dbReference type="Gene3D" id="3.30.200.20">
    <property type="entry name" value="Phosphorylase Kinase, domain 1"/>
    <property type="match status" value="1"/>
</dbReference>
<evidence type="ECO:0000259" key="19">
    <source>
        <dbReference type="PROSITE" id="PS50011"/>
    </source>
</evidence>
<keyword evidence="4" id="KW-0433">Leucine-rich repeat</keyword>
<dbReference type="eggNOG" id="ENOG502QQH6">
    <property type="taxonomic scope" value="Eukaryota"/>
</dbReference>
<feature type="region of interest" description="Disordered" evidence="17">
    <location>
        <begin position="967"/>
        <end position="1000"/>
    </location>
</feature>
<dbReference type="SMART" id="SM00220">
    <property type="entry name" value="S_TKc"/>
    <property type="match status" value="1"/>
</dbReference>
<evidence type="ECO:0000256" key="2">
    <source>
        <dbReference type="ARBA" id="ARBA00012513"/>
    </source>
</evidence>
<keyword evidence="11 16" id="KW-0067">ATP-binding</keyword>
<evidence type="ECO:0000256" key="14">
    <source>
        <dbReference type="ARBA" id="ARBA00023170"/>
    </source>
</evidence>
<evidence type="ECO:0000256" key="4">
    <source>
        <dbReference type="ARBA" id="ARBA00022614"/>
    </source>
</evidence>
<dbReference type="PROSITE" id="PS00108">
    <property type="entry name" value="PROTEIN_KINASE_ST"/>
    <property type="match status" value="1"/>
</dbReference>
<dbReference type="AlphaFoldDB" id="W9QGJ8"/>
<sequence>MTRKCVEKLGTQEYSANRVAQKPWRVLMLAIPQILAEAFFFWGFSSHLSSGLKRSVKAFVALVYSIMDQKLQLFLLLVFSKTFFITAENSDFLGLKSLEWKNTPPNWKGSDPCGSEWEGIDCTNSRVTSITLSSLGLEGQLSGEIDQLSELEALDLSYNKKLTGLLPESIGNLKKLSNLILVGCGFYGQIPGTIGSLQELVFLSLNSNRFTGLIPPAIGNLSKLYWLDLADNNIEGMIPISDGKTLGLDMLHHCKHFHLGKNKLTGTIPEELFSSSMNLIHVLFDNNDLTGSIPSTLGLVQTLQVVIELHSLTCRRLDGNRLSGDVPSNLTSLTKVTELFLSNNKLSGPLPNLSSLNSLSYLVMGDTNLKGQIPVDLFSLPNLETVVLKKNRLNGTLEIGTSYSNRLRLIDLQSNLITEFPDDKVHHVQIILVDNPVCLETGTTASYCIIPVSKSHNTSSNVTEKNYCSPNLCSSDQKFSPNCKCAYPYTGTLYFRAPSFSDLDNTTYYKLLEQSLMSFFQMHLTAVDSVSLSNPDKGSFEYLHITLEVFPSGRDHFNRTEISHIGFALSNQTYKPPKSFGPYYFIGDQYESYSGTEVPSKSNKSSKLSTSIIIGAVAGGSALVLLLLLAGVYSFRQRRRAERATEKSNPFVHWDSNATSGGVPQLKGARWFSFEEIEKCTNNFSAANAIGSGGYGKVYRGTLATGEVIAVKRLQSESKQGKNEFKTEIELLSRVHHKNLVTLVGFCFEKGEQMLIYEYAPNGSLKDSLTEKSGIRLDWMRRLRVALGTARGLAYLHELADPPIIHRDIKSTNVLLDDRLNAKVADFGLSKLMGDGEKDHVSTQVKGTMGYLDPEYYMTQHLNEKSDVYSFGVLMLELITARKPIEQGKYIVREVRMTMDKTKDLYNLDTFLDPAIGLGTRLIGFERFVDLAMRCVEDARVDRPSMSEVVKEIEAIMQHAGLNPNADSASISASYEEANKQAPNHPYSQDSFDHSGSFPQ</sequence>
<feature type="binding site" evidence="16">
    <location>
        <position position="712"/>
    </location>
    <ligand>
        <name>ATP</name>
        <dbReference type="ChEBI" id="CHEBI:30616"/>
    </ligand>
</feature>
<keyword evidence="10 20" id="KW-0418">Kinase</keyword>
<dbReference type="EMBL" id="KE343600">
    <property type="protein sequence ID" value="EXB36891.1"/>
    <property type="molecule type" value="Genomic_DNA"/>
</dbReference>
<dbReference type="Gene3D" id="3.80.10.10">
    <property type="entry name" value="Ribonuclease Inhibitor"/>
    <property type="match status" value="2"/>
</dbReference>
<dbReference type="SUPFAM" id="SSF52058">
    <property type="entry name" value="L domain-like"/>
    <property type="match status" value="1"/>
</dbReference>
<organism evidence="20 21">
    <name type="scientific">Morus notabilis</name>
    <dbReference type="NCBI Taxonomy" id="981085"/>
    <lineage>
        <taxon>Eukaryota</taxon>
        <taxon>Viridiplantae</taxon>
        <taxon>Streptophyta</taxon>
        <taxon>Embryophyta</taxon>
        <taxon>Tracheophyta</taxon>
        <taxon>Spermatophyta</taxon>
        <taxon>Magnoliopsida</taxon>
        <taxon>eudicotyledons</taxon>
        <taxon>Gunneridae</taxon>
        <taxon>Pentapetalae</taxon>
        <taxon>rosids</taxon>
        <taxon>fabids</taxon>
        <taxon>Rosales</taxon>
        <taxon>Moraceae</taxon>
        <taxon>Moreae</taxon>
        <taxon>Morus</taxon>
    </lineage>
</organism>
<gene>
    <name evidence="20" type="ORF">L484_016496</name>
</gene>
<keyword evidence="21" id="KW-1185">Reference proteome</keyword>
<evidence type="ECO:0000256" key="6">
    <source>
        <dbReference type="ARBA" id="ARBA00022692"/>
    </source>
</evidence>
<feature type="transmembrane region" description="Helical" evidence="18">
    <location>
        <begin position="612"/>
        <end position="633"/>
    </location>
</feature>
<name>W9QGJ8_9ROSA</name>
<dbReference type="GO" id="GO:0005524">
    <property type="term" value="F:ATP binding"/>
    <property type="evidence" value="ECO:0007669"/>
    <property type="project" value="UniProtKB-UniRule"/>
</dbReference>
<evidence type="ECO:0000256" key="1">
    <source>
        <dbReference type="ARBA" id="ARBA00004479"/>
    </source>
</evidence>
<keyword evidence="14 20" id="KW-0675">Receptor</keyword>
<evidence type="ECO:0000256" key="11">
    <source>
        <dbReference type="ARBA" id="ARBA00022840"/>
    </source>
</evidence>
<dbReference type="InterPro" id="IPR008271">
    <property type="entry name" value="Ser/Thr_kinase_AS"/>
</dbReference>
<dbReference type="InterPro" id="IPR032675">
    <property type="entry name" value="LRR_dom_sf"/>
</dbReference>
<dbReference type="PROSITE" id="PS50011">
    <property type="entry name" value="PROTEIN_KINASE_DOM"/>
    <property type="match status" value="1"/>
</dbReference>
<feature type="domain" description="Protein kinase" evidence="19">
    <location>
        <begin position="684"/>
        <end position="962"/>
    </location>
</feature>
<dbReference type="FunFam" id="1.10.510.10:FF:000453">
    <property type="entry name" value="LRR receptor-like serine/threonine-protein kinase HSL2"/>
    <property type="match status" value="1"/>
</dbReference>
<dbReference type="FunFam" id="3.80.10.10:FF:000542">
    <property type="entry name" value="Leucine-rich repeat protein kinase family protein"/>
    <property type="match status" value="1"/>
</dbReference>
<evidence type="ECO:0000256" key="10">
    <source>
        <dbReference type="ARBA" id="ARBA00022777"/>
    </source>
</evidence>
<evidence type="ECO:0000256" key="15">
    <source>
        <dbReference type="ARBA" id="ARBA00023180"/>
    </source>
</evidence>
<keyword evidence="6 18" id="KW-0812">Transmembrane</keyword>
<keyword evidence="3" id="KW-0723">Serine/threonine-protein kinase</keyword>
<dbReference type="GO" id="GO:0016020">
    <property type="term" value="C:membrane"/>
    <property type="evidence" value="ECO:0007669"/>
    <property type="project" value="UniProtKB-SubCell"/>
</dbReference>
<evidence type="ECO:0000256" key="5">
    <source>
        <dbReference type="ARBA" id="ARBA00022679"/>
    </source>
</evidence>
<keyword evidence="5" id="KW-0808">Transferase</keyword>
<dbReference type="Pfam" id="PF00560">
    <property type="entry name" value="LRR_1"/>
    <property type="match status" value="2"/>
</dbReference>
<dbReference type="InterPro" id="IPR001245">
    <property type="entry name" value="Ser-Thr/Tyr_kinase_cat_dom"/>
</dbReference>
<evidence type="ECO:0000256" key="16">
    <source>
        <dbReference type="PROSITE-ProRule" id="PRU10141"/>
    </source>
</evidence>
<evidence type="ECO:0000256" key="12">
    <source>
        <dbReference type="ARBA" id="ARBA00022989"/>
    </source>
</evidence>
<evidence type="ECO:0000256" key="17">
    <source>
        <dbReference type="SAM" id="MobiDB-lite"/>
    </source>
</evidence>
<dbReference type="PANTHER" id="PTHR45974">
    <property type="entry name" value="RECEPTOR-LIKE PROTEIN 55"/>
    <property type="match status" value="1"/>
</dbReference>
<keyword evidence="15" id="KW-0325">Glycoprotein</keyword>
<evidence type="ECO:0000256" key="18">
    <source>
        <dbReference type="SAM" id="Phobius"/>
    </source>
</evidence>
<dbReference type="InterPro" id="IPR001611">
    <property type="entry name" value="Leu-rich_rpt"/>
</dbReference>
<keyword evidence="8" id="KW-0677">Repeat</keyword>
<reference evidence="21" key="1">
    <citation type="submission" date="2013-01" db="EMBL/GenBank/DDBJ databases">
        <title>Draft Genome Sequence of a Mulberry Tree, Morus notabilis C.K. Schneid.</title>
        <authorList>
            <person name="He N."/>
            <person name="Zhao S."/>
        </authorList>
    </citation>
    <scope>NUCLEOTIDE SEQUENCE</scope>
</reference>
<evidence type="ECO:0000256" key="13">
    <source>
        <dbReference type="ARBA" id="ARBA00023136"/>
    </source>
</evidence>
<dbReference type="PANTHER" id="PTHR45974:SF266">
    <property type="entry name" value="LEUCINE-RICH REPEAT RECEPTOR PROTEIN KINASE HPCA1"/>
    <property type="match status" value="1"/>
</dbReference>
<dbReference type="FunFam" id="3.30.200.20:FF:000328">
    <property type="entry name" value="Leucine-rich repeat protein kinase family protein"/>
    <property type="match status" value="1"/>
</dbReference>
<dbReference type="InterPro" id="IPR017441">
    <property type="entry name" value="Protein_kinase_ATP_BS"/>
</dbReference>
<protein>
    <recommendedName>
        <fullName evidence="2">non-specific serine/threonine protein kinase</fullName>
        <ecNumber evidence="2">2.7.11.1</ecNumber>
    </recommendedName>
</protein>
<evidence type="ECO:0000313" key="20">
    <source>
        <dbReference type="EMBL" id="EXB36891.1"/>
    </source>
</evidence>
<dbReference type="Pfam" id="PF07714">
    <property type="entry name" value="PK_Tyr_Ser-Thr"/>
    <property type="match status" value="1"/>
</dbReference>
<proteinExistence type="predicted"/>
<dbReference type="GO" id="GO:0004674">
    <property type="term" value="F:protein serine/threonine kinase activity"/>
    <property type="evidence" value="ECO:0007669"/>
    <property type="project" value="UniProtKB-KW"/>
</dbReference>
<dbReference type="PROSITE" id="PS00107">
    <property type="entry name" value="PROTEIN_KINASE_ATP"/>
    <property type="match status" value="1"/>
</dbReference>
<dbReference type="SUPFAM" id="SSF56112">
    <property type="entry name" value="Protein kinase-like (PK-like)"/>
    <property type="match status" value="1"/>
</dbReference>
<dbReference type="Proteomes" id="UP000030645">
    <property type="component" value="Unassembled WGS sequence"/>
</dbReference>
<evidence type="ECO:0000256" key="8">
    <source>
        <dbReference type="ARBA" id="ARBA00022737"/>
    </source>
</evidence>
<dbReference type="InterPro" id="IPR011009">
    <property type="entry name" value="Kinase-like_dom_sf"/>
</dbReference>
<keyword evidence="7" id="KW-0732">Signal</keyword>
<dbReference type="EC" id="2.7.11.1" evidence="2"/>
<evidence type="ECO:0000313" key="21">
    <source>
        <dbReference type="Proteomes" id="UP000030645"/>
    </source>
</evidence>
<keyword evidence="13 18" id="KW-0472">Membrane</keyword>
<keyword evidence="9 16" id="KW-0547">Nucleotide-binding</keyword>
<accession>W9QGJ8</accession>
<dbReference type="InterPro" id="IPR000719">
    <property type="entry name" value="Prot_kinase_dom"/>
</dbReference>
<dbReference type="CDD" id="cd14066">
    <property type="entry name" value="STKc_IRAK"/>
    <property type="match status" value="1"/>
</dbReference>
<dbReference type="Gene3D" id="1.10.510.10">
    <property type="entry name" value="Transferase(Phosphotransferase) domain 1"/>
    <property type="match status" value="1"/>
</dbReference>
<evidence type="ECO:0000256" key="7">
    <source>
        <dbReference type="ARBA" id="ARBA00022729"/>
    </source>
</evidence>
<comment type="subcellular location">
    <subcellularLocation>
        <location evidence="1">Membrane</location>
        <topology evidence="1">Single-pass type I membrane protein</topology>
    </subcellularLocation>
</comment>
<evidence type="ECO:0000256" key="9">
    <source>
        <dbReference type="ARBA" id="ARBA00022741"/>
    </source>
</evidence>
<evidence type="ECO:0000256" key="3">
    <source>
        <dbReference type="ARBA" id="ARBA00022527"/>
    </source>
</evidence>
<dbReference type="FunFam" id="3.80.10.10:FF:000363">
    <property type="entry name" value="Leucine-rich repeat family protein"/>
    <property type="match status" value="1"/>
</dbReference>